<dbReference type="OrthoDB" id="9776710at2"/>
<keyword evidence="5" id="KW-0349">Heme</keyword>
<gene>
    <name evidence="13" type="primary">cydB</name>
    <name evidence="13" type="ORF">CYJ25_00380</name>
</gene>
<protein>
    <submittedName>
        <fullName evidence="13">Cytochrome d ubiquinol oxidase subunit II</fullName>
    </submittedName>
</protein>
<keyword evidence="7" id="KW-0479">Metal-binding</keyword>
<evidence type="ECO:0000313" key="13">
    <source>
        <dbReference type="EMBL" id="PKY66741.1"/>
    </source>
</evidence>
<dbReference type="NCBIfam" id="TIGR00203">
    <property type="entry name" value="cydB"/>
    <property type="match status" value="1"/>
</dbReference>
<dbReference type="GO" id="GO:0019646">
    <property type="term" value="P:aerobic electron transport chain"/>
    <property type="evidence" value="ECO:0007669"/>
    <property type="project" value="TreeGrafter"/>
</dbReference>
<feature type="transmembrane region" description="Helical" evidence="12">
    <location>
        <begin position="274"/>
        <end position="297"/>
    </location>
</feature>
<keyword evidence="6 12" id="KW-0812">Transmembrane</keyword>
<evidence type="ECO:0000256" key="3">
    <source>
        <dbReference type="ARBA" id="ARBA00022448"/>
    </source>
</evidence>
<keyword evidence="3" id="KW-0813">Transport</keyword>
<evidence type="ECO:0000256" key="9">
    <source>
        <dbReference type="ARBA" id="ARBA00022989"/>
    </source>
</evidence>
<evidence type="ECO:0000256" key="2">
    <source>
        <dbReference type="ARBA" id="ARBA00007543"/>
    </source>
</evidence>
<feature type="transmembrane region" description="Helical" evidence="12">
    <location>
        <begin position="215"/>
        <end position="237"/>
    </location>
</feature>
<keyword evidence="4" id="KW-1003">Cell membrane</keyword>
<feature type="transmembrane region" description="Helical" evidence="12">
    <location>
        <begin position="77"/>
        <end position="97"/>
    </location>
</feature>
<evidence type="ECO:0000256" key="7">
    <source>
        <dbReference type="ARBA" id="ARBA00022723"/>
    </source>
</evidence>
<feature type="transmembrane region" description="Helical" evidence="12">
    <location>
        <begin position="181"/>
        <end position="203"/>
    </location>
</feature>
<dbReference type="GO" id="GO:0005886">
    <property type="term" value="C:plasma membrane"/>
    <property type="evidence" value="ECO:0007669"/>
    <property type="project" value="UniProtKB-SubCell"/>
</dbReference>
<dbReference type="Pfam" id="PF02322">
    <property type="entry name" value="Cyt_bd_oxida_II"/>
    <property type="match status" value="1"/>
</dbReference>
<evidence type="ECO:0000256" key="6">
    <source>
        <dbReference type="ARBA" id="ARBA00022692"/>
    </source>
</evidence>
<evidence type="ECO:0000256" key="1">
    <source>
        <dbReference type="ARBA" id="ARBA00004651"/>
    </source>
</evidence>
<dbReference type="GO" id="GO:0016682">
    <property type="term" value="F:oxidoreductase activity, acting on diphenols and related substances as donors, oxygen as acceptor"/>
    <property type="evidence" value="ECO:0007669"/>
    <property type="project" value="TreeGrafter"/>
</dbReference>
<reference evidence="13 14" key="1">
    <citation type="submission" date="2017-12" db="EMBL/GenBank/DDBJ databases">
        <title>Phylogenetic diversity of female urinary microbiome.</title>
        <authorList>
            <person name="Thomas-White K."/>
            <person name="Wolfe A.J."/>
        </authorList>
    </citation>
    <scope>NUCLEOTIDE SEQUENCE [LARGE SCALE GENOMIC DNA]</scope>
    <source>
        <strain evidence="13 14">UMB0250</strain>
    </source>
</reference>
<dbReference type="PANTHER" id="PTHR43141">
    <property type="entry name" value="CYTOCHROME BD2 SUBUNIT II"/>
    <property type="match status" value="1"/>
</dbReference>
<dbReference type="PIRSF" id="PIRSF000267">
    <property type="entry name" value="Cyt_oxidse_sub2"/>
    <property type="match status" value="1"/>
</dbReference>
<evidence type="ECO:0000256" key="8">
    <source>
        <dbReference type="ARBA" id="ARBA00022982"/>
    </source>
</evidence>
<dbReference type="GO" id="GO:0070069">
    <property type="term" value="C:cytochrome complex"/>
    <property type="evidence" value="ECO:0007669"/>
    <property type="project" value="TreeGrafter"/>
</dbReference>
<keyword evidence="9 12" id="KW-1133">Transmembrane helix</keyword>
<keyword evidence="10" id="KW-0408">Iron</keyword>
<comment type="similarity">
    <text evidence="2">Belongs to the cytochrome ubiquinol oxidase subunit 2 family.</text>
</comment>
<evidence type="ECO:0000256" key="11">
    <source>
        <dbReference type="ARBA" id="ARBA00023136"/>
    </source>
</evidence>
<dbReference type="AlphaFoldDB" id="A0A2I1I6N4"/>
<evidence type="ECO:0000256" key="12">
    <source>
        <dbReference type="SAM" id="Phobius"/>
    </source>
</evidence>
<comment type="subcellular location">
    <subcellularLocation>
        <location evidence="1">Cell membrane</location>
        <topology evidence="1">Multi-pass membrane protein</topology>
    </subcellularLocation>
</comment>
<evidence type="ECO:0000256" key="10">
    <source>
        <dbReference type="ARBA" id="ARBA00023004"/>
    </source>
</evidence>
<dbReference type="Proteomes" id="UP000234545">
    <property type="component" value="Unassembled WGS sequence"/>
</dbReference>
<evidence type="ECO:0000313" key="14">
    <source>
        <dbReference type="Proteomes" id="UP000234545"/>
    </source>
</evidence>
<dbReference type="PANTHER" id="PTHR43141:SF5">
    <property type="entry name" value="CYTOCHROME BD-I UBIQUINOL OXIDASE SUBUNIT 2"/>
    <property type="match status" value="1"/>
</dbReference>
<accession>A0A2I1I6N4</accession>
<feature type="transmembrane region" description="Helical" evidence="12">
    <location>
        <begin position="6"/>
        <end position="32"/>
    </location>
</feature>
<name>A0A2I1I6N4_9ACTO</name>
<dbReference type="GO" id="GO:0046872">
    <property type="term" value="F:metal ion binding"/>
    <property type="evidence" value="ECO:0007669"/>
    <property type="project" value="UniProtKB-KW"/>
</dbReference>
<proteinExistence type="inferred from homology"/>
<feature type="transmembrane region" description="Helical" evidence="12">
    <location>
        <begin position="118"/>
        <end position="138"/>
    </location>
</feature>
<dbReference type="InterPro" id="IPR003317">
    <property type="entry name" value="Cyt-d_oxidase_su2"/>
</dbReference>
<organism evidence="13 14">
    <name type="scientific">Schaalia turicensis</name>
    <dbReference type="NCBI Taxonomy" id="131111"/>
    <lineage>
        <taxon>Bacteria</taxon>
        <taxon>Bacillati</taxon>
        <taxon>Actinomycetota</taxon>
        <taxon>Actinomycetes</taxon>
        <taxon>Actinomycetales</taxon>
        <taxon>Actinomycetaceae</taxon>
        <taxon>Schaalia</taxon>
    </lineage>
</organism>
<sequence length="373" mass="40306">MTLSILWFILIAVLWTGYLFLEGFDFGVGILLKVIGKNDEERTQMLRTIGPHWDGNEVWLLTAGGATFAAFPEWYATMFSGMYLALFLILFCLILRISALEWRAKIATAKWRSAWDTIHTVTAVLVPVLFGVAFANLVQGMKIEVVDELTGVVVAPDMVTNSLATATHQLTGGFFSLLTPFTILGGVAILAVCTAVGAQFLALKTEGDVRERANGLAAPLSIAATVVAAIFLIWGQFAYSANVLAWIPLLVAALAIIASTAFSQKALRREGLSFILMAVAIASTVTWVFSAMAPAVMKSSIDPAYSLLIDQASSSPATLVVMSIVALIFTPIVLIYTAWSYWAFRKRVSVSDVDQNPGLIPSKIRLGENFLAG</sequence>
<comment type="caution">
    <text evidence="13">The sequence shown here is derived from an EMBL/GenBank/DDBJ whole genome shotgun (WGS) entry which is preliminary data.</text>
</comment>
<evidence type="ECO:0000256" key="4">
    <source>
        <dbReference type="ARBA" id="ARBA00022475"/>
    </source>
</evidence>
<feature type="transmembrane region" description="Helical" evidence="12">
    <location>
        <begin position="243"/>
        <end position="262"/>
    </location>
</feature>
<evidence type="ECO:0000256" key="5">
    <source>
        <dbReference type="ARBA" id="ARBA00022617"/>
    </source>
</evidence>
<dbReference type="RefSeq" id="WP_101627265.1">
    <property type="nucleotide sequence ID" value="NZ_PKKJ01000001.1"/>
</dbReference>
<keyword evidence="8" id="KW-0249">Electron transport</keyword>
<dbReference type="EMBL" id="PKKJ01000001">
    <property type="protein sequence ID" value="PKY66741.1"/>
    <property type="molecule type" value="Genomic_DNA"/>
</dbReference>
<keyword evidence="11 12" id="KW-0472">Membrane</keyword>
<feature type="transmembrane region" description="Helical" evidence="12">
    <location>
        <begin position="317"/>
        <end position="339"/>
    </location>
</feature>
<dbReference type="GO" id="GO:0009055">
    <property type="term" value="F:electron transfer activity"/>
    <property type="evidence" value="ECO:0007669"/>
    <property type="project" value="TreeGrafter"/>
</dbReference>